<dbReference type="AlphaFoldDB" id="A0A2M4DHJ6"/>
<organism evidence="2">
    <name type="scientific">Anopheles darlingi</name>
    <name type="common">Mosquito</name>
    <dbReference type="NCBI Taxonomy" id="43151"/>
    <lineage>
        <taxon>Eukaryota</taxon>
        <taxon>Metazoa</taxon>
        <taxon>Ecdysozoa</taxon>
        <taxon>Arthropoda</taxon>
        <taxon>Hexapoda</taxon>
        <taxon>Insecta</taxon>
        <taxon>Pterygota</taxon>
        <taxon>Neoptera</taxon>
        <taxon>Endopterygota</taxon>
        <taxon>Diptera</taxon>
        <taxon>Nematocera</taxon>
        <taxon>Culicoidea</taxon>
        <taxon>Culicidae</taxon>
        <taxon>Anophelinae</taxon>
        <taxon>Anopheles</taxon>
    </lineage>
</organism>
<proteinExistence type="predicted"/>
<sequence length="72" mass="8129">MSVSFQTGFSEARIVFVFFFTLSASGMSLILTYGSLEPFGSIGIRLRPCFTSMLSLPPIWVMVSWMRPRRSV</sequence>
<feature type="transmembrane region" description="Helical" evidence="1">
    <location>
        <begin position="12"/>
        <end position="36"/>
    </location>
</feature>
<keyword evidence="1" id="KW-1133">Transmembrane helix</keyword>
<protein>
    <submittedName>
        <fullName evidence="2">Uncharacterized protein</fullName>
    </submittedName>
</protein>
<keyword evidence="1" id="KW-0472">Membrane</keyword>
<dbReference type="EMBL" id="GGFL01012823">
    <property type="protein sequence ID" value="MBW77001.1"/>
    <property type="molecule type" value="Transcribed_RNA"/>
</dbReference>
<evidence type="ECO:0000313" key="2">
    <source>
        <dbReference type="EMBL" id="MBW77001.1"/>
    </source>
</evidence>
<evidence type="ECO:0000256" key="1">
    <source>
        <dbReference type="SAM" id="Phobius"/>
    </source>
</evidence>
<accession>A0A2M4DHJ6</accession>
<keyword evidence="1" id="KW-0812">Transmembrane</keyword>
<reference evidence="2" key="1">
    <citation type="submission" date="2018-01" db="EMBL/GenBank/DDBJ databases">
        <title>An insight into the sialome of Amazonian anophelines.</title>
        <authorList>
            <person name="Ribeiro J.M."/>
            <person name="Scarpassa V."/>
            <person name="Calvo E."/>
        </authorList>
    </citation>
    <scope>NUCLEOTIDE SEQUENCE</scope>
</reference>
<name>A0A2M4DHJ6_ANODA</name>
<feature type="transmembrane region" description="Helical" evidence="1">
    <location>
        <begin position="42"/>
        <end position="63"/>
    </location>
</feature>